<reference evidence="3" key="1">
    <citation type="journal article" date="2019" name="Int. J. Syst. Evol. Microbiol.">
        <title>The Global Catalogue of Microorganisms (GCM) 10K type strain sequencing project: providing services to taxonomists for standard genome sequencing and annotation.</title>
        <authorList>
            <consortium name="The Broad Institute Genomics Platform"/>
            <consortium name="The Broad Institute Genome Sequencing Center for Infectious Disease"/>
            <person name="Wu L."/>
            <person name="Ma J."/>
        </authorList>
    </citation>
    <scope>NUCLEOTIDE SEQUENCE [LARGE SCALE GENOMIC DNA]</scope>
    <source>
        <strain evidence="3">KCTC 32141</strain>
    </source>
</reference>
<protein>
    <submittedName>
        <fullName evidence="2">Uncharacterized protein</fullName>
    </submittedName>
</protein>
<proteinExistence type="predicted"/>
<organism evidence="2 3">
    <name type="scientific">Lacinutrix iliipiscaria</name>
    <dbReference type="NCBI Taxonomy" id="1230532"/>
    <lineage>
        <taxon>Bacteria</taxon>
        <taxon>Pseudomonadati</taxon>
        <taxon>Bacteroidota</taxon>
        <taxon>Flavobacteriia</taxon>
        <taxon>Flavobacteriales</taxon>
        <taxon>Flavobacteriaceae</taxon>
        <taxon>Lacinutrix</taxon>
    </lineage>
</organism>
<keyword evidence="1" id="KW-0472">Membrane</keyword>
<keyword evidence="1" id="KW-1133">Transmembrane helix</keyword>
<comment type="caution">
    <text evidence="2">The sequence shown here is derived from an EMBL/GenBank/DDBJ whole genome shotgun (WGS) entry which is preliminary data.</text>
</comment>
<sequence>MKIFTTLFTLIAAGLIIFNITQIDFNNPLKGDSVVALITIFASLCAVVLLQILRLSKRVEKQLNSKK</sequence>
<dbReference type="Proteomes" id="UP001597533">
    <property type="component" value="Unassembled WGS sequence"/>
</dbReference>
<evidence type="ECO:0000313" key="3">
    <source>
        <dbReference type="Proteomes" id="UP001597533"/>
    </source>
</evidence>
<dbReference type="RefSeq" id="WP_183484757.1">
    <property type="nucleotide sequence ID" value="NZ_JBHUOV010000001.1"/>
</dbReference>
<gene>
    <name evidence="2" type="ORF">ACFS5M_01455</name>
</gene>
<keyword evidence="1" id="KW-0812">Transmembrane</keyword>
<name>A0ABW5WJ53_9FLAO</name>
<dbReference type="EMBL" id="JBHUOV010000001">
    <property type="protein sequence ID" value="MFD2822315.1"/>
    <property type="molecule type" value="Genomic_DNA"/>
</dbReference>
<evidence type="ECO:0000313" key="2">
    <source>
        <dbReference type="EMBL" id="MFD2822315.1"/>
    </source>
</evidence>
<keyword evidence="3" id="KW-1185">Reference proteome</keyword>
<evidence type="ECO:0000256" key="1">
    <source>
        <dbReference type="SAM" id="Phobius"/>
    </source>
</evidence>
<accession>A0ABW5WJ53</accession>
<feature type="transmembrane region" description="Helical" evidence="1">
    <location>
        <begin position="34"/>
        <end position="53"/>
    </location>
</feature>